<dbReference type="InterPro" id="IPR042230">
    <property type="entry name" value="CusF_sf"/>
</dbReference>
<dbReference type="Proteomes" id="UP000295645">
    <property type="component" value="Unassembled WGS sequence"/>
</dbReference>
<reference evidence="2 3" key="1">
    <citation type="submission" date="2019-03" db="EMBL/GenBank/DDBJ databases">
        <title>Above-ground endophytic microbial communities from plants in different locations in the United States.</title>
        <authorList>
            <person name="Frank C."/>
        </authorList>
    </citation>
    <scope>NUCLEOTIDE SEQUENCE [LARGE SCALE GENOMIC DNA]</scope>
    <source>
        <strain evidence="2 3">LP_13_YM</strain>
    </source>
</reference>
<sequence>MKMHPTPFIVFAALLPVSVFAAPQNMSAMPGMSHDVAPVEAQGIGVVKAIDSAKGTVTLQHEAIASIHWPAMTMPFKVASPDMLKTIKVGDNVRFTLHPAGMNSMVTSIEPVRL</sequence>
<protein>
    <submittedName>
        <fullName evidence="2">Cu(I)/Ag(I) efflux system protein CusF</fullName>
    </submittedName>
</protein>
<dbReference type="AlphaFoldDB" id="A0A4R3YM85"/>
<dbReference type="OrthoDB" id="5771277at2"/>
<accession>A0A4R3YM85</accession>
<feature type="chain" id="PRO_5020271987" evidence="1">
    <location>
        <begin position="22"/>
        <end position="114"/>
    </location>
</feature>
<evidence type="ECO:0000313" key="3">
    <source>
        <dbReference type="Proteomes" id="UP000295645"/>
    </source>
</evidence>
<gene>
    <name evidence="2" type="ORF">EC912_105231</name>
</gene>
<keyword evidence="1" id="KW-0732">Signal</keyword>
<comment type="caution">
    <text evidence="2">The sequence shown here is derived from an EMBL/GenBank/DDBJ whole genome shotgun (WGS) entry which is preliminary data.</text>
</comment>
<keyword evidence="3" id="KW-1185">Reference proteome</keyword>
<dbReference type="EMBL" id="SMCS01000005">
    <property type="protein sequence ID" value="TCV93371.1"/>
    <property type="molecule type" value="Genomic_DNA"/>
</dbReference>
<feature type="signal peptide" evidence="1">
    <location>
        <begin position="1"/>
        <end position="21"/>
    </location>
</feature>
<dbReference type="Pfam" id="PF11604">
    <property type="entry name" value="CusF_Ec"/>
    <property type="match status" value="1"/>
</dbReference>
<name>A0A4R3YM85_9GAMM</name>
<dbReference type="RefSeq" id="WP_132145117.1">
    <property type="nucleotide sequence ID" value="NZ_SMCS01000005.1"/>
</dbReference>
<proteinExistence type="predicted"/>
<evidence type="ECO:0000313" key="2">
    <source>
        <dbReference type="EMBL" id="TCV93371.1"/>
    </source>
</evidence>
<dbReference type="InterPro" id="IPR021647">
    <property type="entry name" value="CusF_Ec"/>
</dbReference>
<evidence type="ECO:0000256" key="1">
    <source>
        <dbReference type="SAM" id="SignalP"/>
    </source>
</evidence>
<organism evidence="2 3">
    <name type="scientific">Luteibacter rhizovicinus</name>
    <dbReference type="NCBI Taxonomy" id="242606"/>
    <lineage>
        <taxon>Bacteria</taxon>
        <taxon>Pseudomonadati</taxon>
        <taxon>Pseudomonadota</taxon>
        <taxon>Gammaproteobacteria</taxon>
        <taxon>Lysobacterales</taxon>
        <taxon>Rhodanobacteraceae</taxon>
        <taxon>Luteibacter</taxon>
    </lineage>
</organism>
<dbReference type="Gene3D" id="2.40.50.320">
    <property type="entry name" value="Copper binding periplasmic protein CusF"/>
    <property type="match status" value="1"/>
</dbReference>